<evidence type="ECO:0000313" key="6">
    <source>
        <dbReference type="EMBL" id="AGH96453.1"/>
    </source>
</evidence>
<organism evidence="6 7">
    <name type="scientific">Pseudobdellovibrio exovorus JSS</name>
    <dbReference type="NCBI Taxonomy" id="1184267"/>
    <lineage>
        <taxon>Bacteria</taxon>
        <taxon>Pseudomonadati</taxon>
        <taxon>Bdellovibrionota</taxon>
        <taxon>Bdellovibrionia</taxon>
        <taxon>Bdellovibrionales</taxon>
        <taxon>Pseudobdellovibrionaceae</taxon>
        <taxon>Pseudobdellovibrio</taxon>
    </lineage>
</organism>
<dbReference type="GO" id="GO:0008783">
    <property type="term" value="F:agmatinase activity"/>
    <property type="evidence" value="ECO:0007669"/>
    <property type="project" value="TreeGrafter"/>
</dbReference>
<sequence length="355" mass="39545">MSQPTTNKKFDPTTTISSDFGIFGIPYSEAESRLVLLPVPWEVTTSYGKGASNGPRIIRQASEQIDLFDFETKNAYEQGYFMREISEQVLSNSQKYKALAQEVISLRTERSEDTAKIDSLVNQVNTASRELTEWVYQQTKGILDSGKLFGLVGGDHSTPLGAIKAICEKHSANGQSEVGVLHIDAHSDTRKAYQGFEQSHASIMYNVMNLATKPKKLVQVGIRDFCEEEYDFVQSRPDVKTFFDIALKQRLLKGESWASVATDIIQELPQKVYISFDIDGLDPRFCPSTGTPVIGGLSADEVFFLFNLLAQSGRQIVGFDLNEVSSGEAEESEWDGNVGARMLYKLCNWTVVTNK</sequence>
<gene>
    <name evidence="6" type="ORF">A11Q_2237</name>
</gene>
<evidence type="ECO:0000313" key="7">
    <source>
        <dbReference type="Proteomes" id="UP000012040"/>
    </source>
</evidence>
<dbReference type="STRING" id="1184267.A11Q_2237"/>
<dbReference type="InterPro" id="IPR023696">
    <property type="entry name" value="Ureohydrolase_dom_sf"/>
</dbReference>
<feature type="binding site" evidence="4">
    <location>
        <position position="184"/>
    </location>
    <ligand>
        <name>Mn(2+)</name>
        <dbReference type="ChEBI" id="CHEBI:29035"/>
        <label>1</label>
    </ligand>
</feature>
<dbReference type="RefSeq" id="WP_015470943.1">
    <property type="nucleotide sequence ID" value="NC_020813.1"/>
</dbReference>
<feature type="binding site" evidence="4">
    <location>
        <position position="156"/>
    </location>
    <ligand>
        <name>Mn(2+)</name>
        <dbReference type="ChEBI" id="CHEBI:29035"/>
        <label>1</label>
    </ligand>
</feature>
<keyword evidence="3 5" id="KW-0378">Hydrolase</keyword>
<dbReference type="Proteomes" id="UP000012040">
    <property type="component" value="Chromosome"/>
</dbReference>
<evidence type="ECO:0000256" key="1">
    <source>
        <dbReference type="ARBA" id="ARBA00009227"/>
    </source>
</evidence>
<dbReference type="GO" id="GO:0033389">
    <property type="term" value="P:putrescine biosynthetic process from arginine, via agmatine"/>
    <property type="evidence" value="ECO:0007669"/>
    <property type="project" value="TreeGrafter"/>
</dbReference>
<keyword evidence="2 4" id="KW-0479">Metal-binding</keyword>
<dbReference type="InterPro" id="IPR020855">
    <property type="entry name" value="Ureohydrolase_Mn_BS"/>
</dbReference>
<dbReference type="OrthoDB" id="5289691at2"/>
<dbReference type="HOGENOM" id="CLU_039478_0_2_7"/>
<dbReference type="KEGG" id="bex:A11Q_2237"/>
<feature type="binding site" evidence="4">
    <location>
        <position position="188"/>
    </location>
    <ligand>
        <name>Mn(2+)</name>
        <dbReference type="ChEBI" id="CHEBI:29035"/>
        <label>1</label>
    </ligand>
</feature>
<dbReference type="PROSITE" id="PS51409">
    <property type="entry name" value="ARGINASE_2"/>
    <property type="match status" value="1"/>
</dbReference>
<keyword evidence="7" id="KW-1185">Reference proteome</keyword>
<evidence type="ECO:0000256" key="3">
    <source>
        <dbReference type="ARBA" id="ARBA00022801"/>
    </source>
</evidence>
<comment type="similarity">
    <text evidence="1">Belongs to the arginase family. Agmatinase subfamily.</text>
</comment>
<protein>
    <submittedName>
        <fullName evidence="6">Putative arginase</fullName>
    </submittedName>
</protein>
<dbReference type="SUPFAM" id="SSF52768">
    <property type="entry name" value="Arginase/deacetylase"/>
    <property type="match status" value="1"/>
</dbReference>
<reference evidence="6 7" key="1">
    <citation type="journal article" date="2013" name="ISME J.">
        <title>By their genes ye shall know them: genomic signatures of predatory bacteria.</title>
        <authorList>
            <person name="Pasternak Z."/>
            <person name="Pietrokovski S."/>
            <person name="Rotem O."/>
            <person name="Gophna U."/>
            <person name="Lurie-Weinberger M.N."/>
            <person name="Jurkevitch E."/>
        </authorList>
    </citation>
    <scope>NUCLEOTIDE SEQUENCE [LARGE SCALE GENOMIC DNA]</scope>
    <source>
        <strain evidence="6 7">JSS</strain>
    </source>
</reference>
<dbReference type="Pfam" id="PF00491">
    <property type="entry name" value="Arginase"/>
    <property type="match status" value="1"/>
</dbReference>
<keyword evidence="4" id="KW-0464">Manganese</keyword>
<dbReference type="PATRIC" id="fig|1184267.3.peg.2266"/>
<dbReference type="Gene3D" id="3.40.800.10">
    <property type="entry name" value="Ureohydrolase domain"/>
    <property type="match status" value="1"/>
</dbReference>
<comment type="cofactor">
    <cofactor evidence="4">
        <name>Mn(2+)</name>
        <dbReference type="ChEBI" id="CHEBI:29035"/>
    </cofactor>
    <text evidence="4">Binds 2 manganese ions per subunit.</text>
</comment>
<dbReference type="PRINTS" id="PR00116">
    <property type="entry name" value="ARGINASE"/>
</dbReference>
<dbReference type="GO" id="GO:0046872">
    <property type="term" value="F:metal ion binding"/>
    <property type="evidence" value="ECO:0007669"/>
    <property type="project" value="UniProtKB-KW"/>
</dbReference>
<dbReference type="PIRSF" id="PIRSF036979">
    <property type="entry name" value="Arginase"/>
    <property type="match status" value="1"/>
</dbReference>
<feature type="binding site" evidence="4">
    <location>
        <position position="186"/>
    </location>
    <ligand>
        <name>Mn(2+)</name>
        <dbReference type="ChEBI" id="CHEBI:29035"/>
        <label>1</label>
    </ligand>
</feature>
<dbReference type="InterPro" id="IPR006035">
    <property type="entry name" value="Ureohydrolase"/>
</dbReference>
<dbReference type="PANTHER" id="PTHR11358">
    <property type="entry name" value="ARGINASE/AGMATINASE"/>
    <property type="match status" value="1"/>
</dbReference>
<feature type="binding site" evidence="4">
    <location>
        <position position="277"/>
    </location>
    <ligand>
        <name>Mn(2+)</name>
        <dbReference type="ChEBI" id="CHEBI:29035"/>
        <label>1</label>
    </ligand>
</feature>
<evidence type="ECO:0000256" key="4">
    <source>
        <dbReference type="PIRSR" id="PIRSR036979-1"/>
    </source>
</evidence>
<dbReference type="PANTHER" id="PTHR11358:SF26">
    <property type="entry name" value="GUANIDINO ACID HYDROLASE, MITOCHONDRIAL"/>
    <property type="match status" value="1"/>
</dbReference>
<dbReference type="AlphaFoldDB" id="M4VB63"/>
<evidence type="ECO:0000256" key="2">
    <source>
        <dbReference type="ARBA" id="ARBA00022723"/>
    </source>
</evidence>
<proteinExistence type="inferred from homology"/>
<feature type="binding site" evidence="4">
    <location>
        <position position="279"/>
    </location>
    <ligand>
        <name>Mn(2+)</name>
        <dbReference type="ChEBI" id="CHEBI:29035"/>
        <label>1</label>
    </ligand>
</feature>
<accession>M4VB63</accession>
<dbReference type="PROSITE" id="PS01053">
    <property type="entry name" value="ARGINASE_1"/>
    <property type="match status" value="1"/>
</dbReference>
<dbReference type="CDD" id="cd11593">
    <property type="entry name" value="Agmatinase-like_2"/>
    <property type="match status" value="1"/>
</dbReference>
<evidence type="ECO:0000256" key="5">
    <source>
        <dbReference type="RuleBase" id="RU003684"/>
    </source>
</evidence>
<dbReference type="EMBL" id="CP003537">
    <property type="protein sequence ID" value="AGH96453.1"/>
    <property type="molecule type" value="Genomic_DNA"/>
</dbReference>
<name>M4VB63_9BACT</name>
<dbReference type="eggNOG" id="COG0010">
    <property type="taxonomic scope" value="Bacteria"/>
</dbReference>